<feature type="non-terminal residue" evidence="1">
    <location>
        <position position="172"/>
    </location>
</feature>
<proteinExistence type="predicted"/>
<feature type="non-terminal residue" evidence="1">
    <location>
        <position position="1"/>
    </location>
</feature>
<evidence type="ECO:0000313" key="2">
    <source>
        <dbReference type="Proteomes" id="UP001165586"/>
    </source>
</evidence>
<name>A0ABT2HC94_9MICO</name>
<dbReference type="CDD" id="cd01029">
    <property type="entry name" value="TOPRIM_primases"/>
    <property type="match status" value="1"/>
</dbReference>
<dbReference type="Gene3D" id="3.40.1360.10">
    <property type="match status" value="1"/>
</dbReference>
<dbReference type="InterPro" id="IPR034154">
    <property type="entry name" value="TOPRIM_DnaG/twinkle"/>
</dbReference>
<comment type="caution">
    <text evidence="1">The sequence shown here is derived from an EMBL/GenBank/DDBJ whole genome shotgun (WGS) entry which is preliminary data.</text>
</comment>
<dbReference type="EMBL" id="JANLCJ010000828">
    <property type="protein sequence ID" value="MCS5737565.1"/>
    <property type="molecule type" value="Genomic_DNA"/>
</dbReference>
<dbReference type="Proteomes" id="UP001165586">
    <property type="component" value="Unassembled WGS sequence"/>
</dbReference>
<organism evidence="1 2">
    <name type="scientific">Herbiconiux daphne</name>
    <dbReference type="NCBI Taxonomy" id="2970914"/>
    <lineage>
        <taxon>Bacteria</taxon>
        <taxon>Bacillati</taxon>
        <taxon>Actinomycetota</taxon>
        <taxon>Actinomycetes</taxon>
        <taxon>Micrococcales</taxon>
        <taxon>Microbacteriaceae</taxon>
        <taxon>Herbiconiux</taxon>
    </lineage>
</organism>
<keyword evidence="2" id="KW-1185">Reference proteome</keyword>
<dbReference type="SUPFAM" id="SSF56731">
    <property type="entry name" value="DNA primase core"/>
    <property type="match status" value="1"/>
</dbReference>
<evidence type="ECO:0000313" key="1">
    <source>
        <dbReference type="EMBL" id="MCS5737565.1"/>
    </source>
</evidence>
<dbReference type="Pfam" id="PF13155">
    <property type="entry name" value="Toprim_2"/>
    <property type="match status" value="1"/>
</dbReference>
<sequence>EVKGLDRKYFYYVGRVKDSDFFGMAQAQRGDVYNKKLFIFEDPLSCMSGFHVLSAYTTATTIKPAFVSLPNGAGSMASVMSRNREFLNTFDEIVICMDNDKAGEDALVKGRALFPQAKFARIPKGTFDFHGVEKEIKDANDLLLAGRGQELFNILKFSARRESPAGAVSVFV</sequence>
<reference evidence="1" key="1">
    <citation type="submission" date="2022-08" db="EMBL/GenBank/DDBJ databases">
        <authorList>
            <person name="Deng Y."/>
            <person name="Han X.-F."/>
            <person name="Zhang Y.-Q."/>
        </authorList>
    </citation>
    <scope>NUCLEOTIDE SEQUENCE</scope>
    <source>
        <strain evidence="1">CPCC 203386</strain>
    </source>
</reference>
<accession>A0ABT2HC94</accession>
<protein>
    <submittedName>
        <fullName evidence="1">Toprim domain-containing protein</fullName>
    </submittedName>
</protein>
<dbReference type="RefSeq" id="WP_259543994.1">
    <property type="nucleotide sequence ID" value="NZ_JANLCJ010000828.1"/>
</dbReference>
<gene>
    <name evidence="1" type="ORF">N1032_27925</name>
</gene>